<proteinExistence type="predicted"/>
<dbReference type="AlphaFoldDB" id="A0A2T5PCI2"/>
<keyword evidence="3" id="KW-1185">Reference proteome</keyword>
<reference evidence="2 3" key="1">
    <citation type="submission" date="2018-04" db="EMBL/GenBank/DDBJ databases">
        <title>Pseudomonas sp. nov., isolated from mangrove soil.</title>
        <authorList>
            <person name="Chen C."/>
        </authorList>
    </citation>
    <scope>NUCLEOTIDE SEQUENCE [LARGE SCALE GENOMIC DNA]</scope>
    <source>
        <strain evidence="2 3">TC-11</strain>
    </source>
</reference>
<accession>A0A2T5PCI2</accession>
<evidence type="ECO:0000313" key="3">
    <source>
        <dbReference type="Proteomes" id="UP000244064"/>
    </source>
</evidence>
<keyword evidence="1" id="KW-0732">Signal</keyword>
<organism evidence="2 3">
    <name type="scientific">Pseudomonas mangrovi</name>
    <dbReference type="NCBI Taxonomy" id="2161748"/>
    <lineage>
        <taxon>Bacteria</taxon>
        <taxon>Pseudomonadati</taxon>
        <taxon>Pseudomonadota</taxon>
        <taxon>Gammaproteobacteria</taxon>
        <taxon>Pseudomonadales</taxon>
        <taxon>Pseudomonadaceae</taxon>
        <taxon>Pseudomonas</taxon>
    </lineage>
</organism>
<dbReference type="OrthoDB" id="893601at2"/>
<protein>
    <recommendedName>
        <fullName evidence="4">DUF3828 domain-containing protein</fullName>
    </recommendedName>
</protein>
<sequence>MKAALLIASLFLAFPCLADCSKEAQAAVGFMNRYLAYLEDVFERRSEQSVADWLAADGQVAPEFVAAYRQLEAEGYAHDSELGWGVDLLLDAQDHPDQGFALAACSEEPGVVLLRGVDWPQFEVAVWVASPEQGSQVLGAGLVNVPAHARASRSAPTADE</sequence>
<dbReference type="EMBL" id="QASN01000007">
    <property type="protein sequence ID" value="PTU75446.1"/>
    <property type="molecule type" value="Genomic_DNA"/>
</dbReference>
<evidence type="ECO:0008006" key="4">
    <source>
        <dbReference type="Google" id="ProtNLM"/>
    </source>
</evidence>
<name>A0A2T5PCI2_9PSED</name>
<evidence type="ECO:0000313" key="2">
    <source>
        <dbReference type="EMBL" id="PTU75446.1"/>
    </source>
</evidence>
<dbReference type="Proteomes" id="UP000244064">
    <property type="component" value="Unassembled WGS sequence"/>
</dbReference>
<feature type="chain" id="PRO_5015755311" description="DUF3828 domain-containing protein" evidence="1">
    <location>
        <begin position="19"/>
        <end position="160"/>
    </location>
</feature>
<comment type="caution">
    <text evidence="2">The sequence shown here is derived from an EMBL/GenBank/DDBJ whole genome shotgun (WGS) entry which is preliminary data.</text>
</comment>
<dbReference type="RefSeq" id="WP_108105754.1">
    <property type="nucleotide sequence ID" value="NZ_QASN01000007.1"/>
</dbReference>
<feature type="signal peptide" evidence="1">
    <location>
        <begin position="1"/>
        <end position="18"/>
    </location>
</feature>
<evidence type="ECO:0000256" key="1">
    <source>
        <dbReference type="SAM" id="SignalP"/>
    </source>
</evidence>
<gene>
    <name evidence="2" type="ORF">DBO85_04720</name>
</gene>